<dbReference type="Pfam" id="PF00665">
    <property type="entry name" value="rve"/>
    <property type="match status" value="1"/>
</dbReference>
<name>A0A6D2IZ83_9BRAS</name>
<dbReference type="AlphaFoldDB" id="A0A6D2IZ83"/>
<organism evidence="2 3">
    <name type="scientific">Microthlaspi erraticum</name>
    <dbReference type="NCBI Taxonomy" id="1685480"/>
    <lineage>
        <taxon>Eukaryota</taxon>
        <taxon>Viridiplantae</taxon>
        <taxon>Streptophyta</taxon>
        <taxon>Embryophyta</taxon>
        <taxon>Tracheophyta</taxon>
        <taxon>Spermatophyta</taxon>
        <taxon>Magnoliopsida</taxon>
        <taxon>eudicotyledons</taxon>
        <taxon>Gunneridae</taxon>
        <taxon>Pentapetalae</taxon>
        <taxon>rosids</taxon>
        <taxon>malvids</taxon>
        <taxon>Brassicales</taxon>
        <taxon>Brassicaceae</taxon>
        <taxon>Coluteocarpeae</taxon>
        <taxon>Microthlaspi</taxon>
    </lineage>
</organism>
<dbReference type="PANTHER" id="PTHR47266">
    <property type="entry name" value="ENDONUCLEASE-RELATED"/>
    <property type="match status" value="1"/>
</dbReference>
<evidence type="ECO:0000259" key="1">
    <source>
        <dbReference type="PROSITE" id="PS50994"/>
    </source>
</evidence>
<dbReference type="PROSITE" id="PS50994">
    <property type="entry name" value="INTEGRASE"/>
    <property type="match status" value="1"/>
</dbReference>
<comment type="caution">
    <text evidence="2">The sequence shown here is derived from an EMBL/GenBank/DDBJ whole genome shotgun (WGS) entry which is preliminary data.</text>
</comment>
<keyword evidence="3" id="KW-1185">Reference proteome</keyword>
<protein>
    <recommendedName>
        <fullName evidence="1">Integrase catalytic domain-containing protein</fullName>
    </recommendedName>
</protein>
<feature type="domain" description="Integrase catalytic" evidence="1">
    <location>
        <begin position="249"/>
        <end position="416"/>
    </location>
</feature>
<reference evidence="2" key="1">
    <citation type="submission" date="2020-01" db="EMBL/GenBank/DDBJ databases">
        <authorList>
            <person name="Mishra B."/>
        </authorList>
    </citation>
    <scope>NUCLEOTIDE SEQUENCE [LARGE SCALE GENOMIC DNA]</scope>
</reference>
<dbReference type="InterPro" id="IPR041588">
    <property type="entry name" value="Integrase_H2C2"/>
</dbReference>
<dbReference type="SUPFAM" id="SSF53098">
    <property type="entry name" value="Ribonuclease H-like"/>
    <property type="match status" value="1"/>
</dbReference>
<accession>A0A6D2IZ83</accession>
<dbReference type="GO" id="GO:0015074">
    <property type="term" value="P:DNA integration"/>
    <property type="evidence" value="ECO:0007669"/>
    <property type="project" value="InterPro"/>
</dbReference>
<dbReference type="InterPro" id="IPR001584">
    <property type="entry name" value="Integrase_cat-core"/>
</dbReference>
<dbReference type="Gene3D" id="1.10.340.70">
    <property type="match status" value="1"/>
</dbReference>
<dbReference type="OrthoDB" id="1936645at2759"/>
<dbReference type="Pfam" id="PF17921">
    <property type="entry name" value="Integrase_H2C2"/>
    <property type="match status" value="1"/>
</dbReference>
<proteinExistence type="predicted"/>
<dbReference type="EMBL" id="CACVBM020001095">
    <property type="protein sequence ID" value="CAA7030421.1"/>
    <property type="molecule type" value="Genomic_DNA"/>
</dbReference>
<dbReference type="Proteomes" id="UP000467841">
    <property type="component" value="Unassembled WGS sequence"/>
</dbReference>
<dbReference type="InterPro" id="IPR052160">
    <property type="entry name" value="Gypsy_RT_Integrase-like"/>
</dbReference>
<dbReference type="InterPro" id="IPR036397">
    <property type="entry name" value="RNaseH_sf"/>
</dbReference>
<evidence type="ECO:0000313" key="3">
    <source>
        <dbReference type="Proteomes" id="UP000467841"/>
    </source>
</evidence>
<dbReference type="InterPro" id="IPR012337">
    <property type="entry name" value="RNaseH-like_sf"/>
</dbReference>
<sequence length="562" mass="64225">MRRILEIHNEGGGGKYLGVPEQFGRKKTEMFQYIVDKVKERTQGWHKSFLSTGGKEVLLKSVAIALPVYSMNVFKLPTGMCEEINSVLAKFWWNTNEERKGMHWFKWKPLCFPKKEGGIGFRDIESFNLALLGKTSMEIVAEFRMSYGSCDERRLYRENSAQTAQSGWPRNYCFALGQSHIRPTEVSTEEVEGILFACHSSSYAGHFATYKTVSKVLQAGFWWPTMFKDAHAFISRCDACQRMGNISKRNEMPQNFILEVEVFDVWGIDFMGPFPTSFGDQYILVAVDYVSKWVEAIASPTNDAQVVIKMFKSIIFPRFGVPRIVISDGGSHFINRIFANLLKKHGVTHKVASPYHPQTSGQVEISNRELKSILQKTTGKTRKDWSAKLDDALWAYRTAFKTPLGTTPFHLVYGKACHLPVELEYKAAWAIKELNFNLKTAGERRLIQLNELDEIRHLAYENSKIYKERTKAFHDRKIIPKNFAPNDQVLLFNSRLKLFPGKLRSRWSGPFRIKEVRPYGAVVLWDPMGGDFTVNGQRLKPYLASTTIPQETTLALGDPPDP</sequence>
<dbReference type="GO" id="GO:0003676">
    <property type="term" value="F:nucleic acid binding"/>
    <property type="evidence" value="ECO:0007669"/>
    <property type="project" value="InterPro"/>
</dbReference>
<dbReference type="Gene3D" id="3.30.420.10">
    <property type="entry name" value="Ribonuclease H-like superfamily/Ribonuclease H"/>
    <property type="match status" value="1"/>
</dbReference>
<gene>
    <name evidence="2" type="ORF">MERR_LOCUS17656</name>
</gene>
<evidence type="ECO:0000313" key="2">
    <source>
        <dbReference type="EMBL" id="CAA7030421.1"/>
    </source>
</evidence>